<sequence>MTDTNWIGDWQLDPQRTTIEFHSPTFWGLAHVKGTFGGVSGSGRVAAAEDGIDVTGRLDIDATSLKTGIKKRDTHLCSPDFFDVQRFPSISVVVHSGEVTGTGWVLLQATLSVKDAQRDLELATHVRSADDGALRLQTTTTLNRLHYGVDGNLLGMMGEAVNIEATAVLIRQS</sequence>
<dbReference type="PANTHER" id="PTHR34406:SF1">
    <property type="entry name" value="PROTEIN YCEI"/>
    <property type="match status" value="1"/>
</dbReference>
<keyword evidence="4" id="KW-1185">Reference proteome</keyword>
<evidence type="ECO:0000313" key="4">
    <source>
        <dbReference type="Proteomes" id="UP000069443"/>
    </source>
</evidence>
<dbReference type="STRING" id="228230.RMCC_3168"/>
<dbReference type="PANTHER" id="PTHR34406">
    <property type="entry name" value="PROTEIN YCEI"/>
    <property type="match status" value="1"/>
</dbReference>
<comment type="caution">
    <text evidence="3">The sequence shown here is derived from an EMBL/GenBank/DDBJ whole genome shotgun (WGS) entry which is preliminary data.</text>
</comment>
<dbReference type="SMART" id="SM00867">
    <property type="entry name" value="YceI"/>
    <property type="match status" value="1"/>
</dbReference>
<proteinExistence type="inferred from homology"/>
<gene>
    <name evidence="3" type="ORF">RMCC_3168</name>
</gene>
<dbReference type="SUPFAM" id="SSF101874">
    <property type="entry name" value="YceI-like"/>
    <property type="match status" value="1"/>
</dbReference>
<dbReference type="RefSeq" id="WP_062657296.1">
    <property type="nucleotide sequence ID" value="NZ_BCSY01000047.1"/>
</dbReference>
<feature type="domain" description="Lipid/polyisoprenoid-binding YceI-like" evidence="2">
    <location>
        <begin position="9"/>
        <end position="170"/>
    </location>
</feature>
<organism evidence="3 4">
    <name type="scientific">Mycolicibacterium canariasense</name>
    <name type="common">Mycobacterium canariasense</name>
    <dbReference type="NCBI Taxonomy" id="228230"/>
    <lineage>
        <taxon>Bacteria</taxon>
        <taxon>Bacillati</taxon>
        <taxon>Actinomycetota</taxon>
        <taxon>Actinomycetes</taxon>
        <taxon>Mycobacteriales</taxon>
        <taxon>Mycobacteriaceae</taxon>
        <taxon>Mycolicibacterium</taxon>
    </lineage>
</organism>
<dbReference type="Proteomes" id="UP000069443">
    <property type="component" value="Unassembled WGS sequence"/>
</dbReference>
<dbReference type="InterPro" id="IPR007372">
    <property type="entry name" value="Lipid/polyisoprenoid-bd_YceI"/>
</dbReference>
<dbReference type="OrthoDB" id="9811006at2"/>
<comment type="similarity">
    <text evidence="1">Belongs to the UPF0312 family.</text>
</comment>
<evidence type="ECO:0000256" key="1">
    <source>
        <dbReference type="ARBA" id="ARBA00008812"/>
    </source>
</evidence>
<evidence type="ECO:0000259" key="2">
    <source>
        <dbReference type="SMART" id="SM00867"/>
    </source>
</evidence>
<dbReference type="Pfam" id="PF04264">
    <property type="entry name" value="YceI"/>
    <property type="match status" value="1"/>
</dbReference>
<dbReference type="InterPro" id="IPR036761">
    <property type="entry name" value="TTHA0802/YceI-like_sf"/>
</dbReference>
<dbReference type="EMBL" id="BCSY01000047">
    <property type="protein sequence ID" value="GAS96202.1"/>
    <property type="molecule type" value="Genomic_DNA"/>
</dbReference>
<name>A0A100WCV9_MYCCR</name>
<dbReference type="Gene3D" id="2.40.128.110">
    <property type="entry name" value="Lipid/polyisoprenoid-binding, YceI-like"/>
    <property type="match status" value="1"/>
</dbReference>
<accession>A0A100WCV9</accession>
<reference evidence="4" key="2">
    <citation type="submission" date="2016-02" db="EMBL/GenBank/DDBJ databases">
        <title>Draft genome sequence of five rapidly growing Mycobacterium species.</title>
        <authorList>
            <person name="Katahira K."/>
            <person name="Gotou Y."/>
            <person name="Iida K."/>
            <person name="Ogura Y."/>
            <person name="Hayashi T."/>
        </authorList>
    </citation>
    <scope>NUCLEOTIDE SEQUENCE [LARGE SCALE GENOMIC DNA]</scope>
    <source>
        <strain evidence="4">JCM15298</strain>
    </source>
</reference>
<reference evidence="4" key="1">
    <citation type="journal article" date="2016" name="Genome Announc.">
        <title>Draft Genome Sequences of Five Rapidly Growing Mycobacterium Species, M. thermoresistibile, M. fortuitum subsp. acetamidolyticum, M. canariasense, M. brisbanense, and M. novocastrense.</title>
        <authorList>
            <person name="Katahira K."/>
            <person name="Ogura Y."/>
            <person name="Gotoh Y."/>
            <person name="Hayashi T."/>
        </authorList>
    </citation>
    <scope>NUCLEOTIDE SEQUENCE [LARGE SCALE GENOMIC DNA]</scope>
    <source>
        <strain evidence="4">JCM15298</strain>
    </source>
</reference>
<dbReference type="AlphaFoldDB" id="A0A100WCV9"/>
<protein>
    <recommendedName>
        <fullName evidence="2">Lipid/polyisoprenoid-binding YceI-like domain-containing protein</fullName>
    </recommendedName>
</protein>
<evidence type="ECO:0000313" key="3">
    <source>
        <dbReference type="EMBL" id="GAS96202.1"/>
    </source>
</evidence>